<dbReference type="SUPFAM" id="SSF75005">
    <property type="entry name" value="Arabinanase/levansucrase/invertase"/>
    <property type="match status" value="1"/>
</dbReference>
<proteinExistence type="inferred from homology"/>
<evidence type="ECO:0000256" key="1">
    <source>
        <dbReference type="ARBA" id="ARBA00022676"/>
    </source>
</evidence>
<name>A0A3M9NG98_9BACT</name>
<keyword evidence="4" id="KW-0378">Hydrolase</keyword>
<comment type="caution">
    <text evidence="4">The sequence shown here is derived from an EMBL/GenBank/DDBJ whole genome shotgun (WGS) entry which is preliminary data.</text>
</comment>
<evidence type="ECO:0000256" key="3">
    <source>
        <dbReference type="ARBA" id="ARBA00024356"/>
    </source>
</evidence>
<dbReference type="GO" id="GO:0016757">
    <property type="term" value="F:glycosyltransferase activity"/>
    <property type="evidence" value="ECO:0007669"/>
    <property type="project" value="UniProtKB-KW"/>
</dbReference>
<gene>
    <name evidence="4" type="ORF">EFY79_10960</name>
</gene>
<keyword evidence="4" id="KW-0326">Glycosidase</keyword>
<keyword evidence="1" id="KW-0328">Glycosyltransferase</keyword>
<protein>
    <submittedName>
        <fullName evidence="4">Glycosidase</fullName>
    </submittedName>
</protein>
<comment type="similarity">
    <text evidence="3">Belongs to the glycosyl hydrolase 130 family.</text>
</comment>
<dbReference type="EMBL" id="RJJR01000008">
    <property type="protein sequence ID" value="RNI36327.1"/>
    <property type="molecule type" value="Genomic_DNA"/>
</dbReference>
<dbReference type="PANTHER" id="PTHR34106">
    <property type="entry name" value="GLYCOSIDASE"/>
    <property type="match status" value="1"/>
</dbReference>
<dbReference type="GO" id="GO:0016798">
    <property type="term" value="F:hydrolase activity, acting on glycosyl bonds"/>
    <property type="evidence" value="ECO:0007669"/>
    <property type="project" value="UniProtKB-KW"/>
</dbReference>
<dbReference type="InterPro" id="IPR023296">
    <property type="entry name" value="Glyco_hydro_beta-prop_sf"/>
</dbReference>
<dbReference type="AlphaFoldDB" id="A0A3M9NG98"/>
<dbReference type="Proteomes" id="UP000267223">
    <property type="component" value="Unassembled WGS sequence"/>
</dbReference>
<evidence type="ECO:0000256" key="2">
    <source>
        <dbReference type="ARBA" id="ARBA00022679"/>
    </source>
</evidence>
<evidence type="ECO:0000313" key="4">
    <source>
        <dbReference type="EMBL" id="RNI36327.1"/>
    </source>
</evidence>
<accession>A0A3M9NG98</accession>
<organism evidence="4 5">
    <name type="scientific">Hanamia caeni</name>
    <dbReference type="NCBI Taxonomy" id="2294116"/>
    <lineage>
        <taxon>Bacteria</taxon>
        <taxon>Pseudomonadati</taxon>
        <taxon>Bacteroidota</taxon>
        <taxon>Chitinophagia</taxon>
        <taxon>Chitinophagales</taxon>
        <taxon>Chitinophagaceae</taxon>
        <taxon>Hanamia</taxon>
    </lineage>
</organism>
<dbReference type="PANTHER" id="PTHR34106:SF5">
    <property type="entry name" value="GLYCOSIDASE"/>
    <property type="match status" value="1"/>
</dbReference>
<dbReference type="Pfam" id="PF04041">
    <property type="entry name" value="Glyco_hydro_130"/>
    <property type="match status" value="1"/>
</dbReference>
<dbReference type="OrthoDB" id="9775877at2"/>
<keyword evidence="2" id="KW-0808">Transferase</keyword>
<keyword evidence="5" id="KW-1185">Reference proteome</keyword>
<evidence type="ECO:0000313" key="5">
    <source>
        <dbReference type="Proteomes" id="UP000267223"/>
    </source>
</evidence>
<dbReference type="Gene3D" id="2.115.10.20">
    <property type="entry name" value="Glycosyl hydrolase domain, family 43"/>
    <property type="match status" value="1"/>
</dbReference>
<reference evidence="4 5" key="1">
    <citation type="submission" date="2018-11" db="EMBL/GenBank/DDBJ databases">
        <title>Draft genome sequence of Ferruginibacter sp. BO-59.</title>
        <authorList>
            <person name="Im W.T."/>
        </authorList>
    </citation>
    <scope>NUCLEOTIDE SEQUENCE [LARGE SCALE GENOMIC DNA]</scope>
    <source>
        <strain evidence="4 5">BO-59</strain>
    </source>
</reference>
<dbReference type="InterPro" id="IPR007184">
    <property type="entry name" value="Mannoside_phosphorylase"/>
</dbReference>
<sequence length="381" mass="43065">MKSDQLIFSPDDVDLSHSPLANALEGETYVLGAFNPGLCRLANGNLLLMVRVAEALKNPENNGFVHSIRWDKTCGYLKDKWLLTDVDMKDPRKFRLKNYSFPVYGLTSLSWLLPVELNRDGSRIEIIHYDKIISPEFQSQEYGIEDPRISVIDGKYYTTVCCVSSERHSTMLYVSEDGLNYRSEGIILDHQNKDMLIFEGKILDKYYALTRPLGECYFATSSDSAFHPGPSIQMTSSPDILHWKPCDKFFLGARRSSPANEKVGGGSPPILTVAGWLMLYHGVTYNDEVGIYCTYWALLDKENPEEIVYLSDKEPLLQANPSLTKNIADKIYLNDVVFTTGIAMHEDDFIIASGELDLACRITRISQEKFIPSSKATIWPK</sequence>